<name>A0ABD2IRQ1_HETSC</name>
<sequence>MKNTQSLLAAAIRKMEHSFELPVFPADDSLQLVVSPANSVATYPVPFGPDVDEVPELGPNPHNQVVEVAEDAVSAAYSSDPEFEVERICGQKRVDGHQY</sequence>
<dbReference type="EMBL" id="JBICCN010000293">
    <property type="protein sequence ID" value="KAL3080510.1"/>
    <property type="molecule type" value="Genomic_DNA"/>
</dbReference>
<reference evidence="1 2" key="1">
    <citation type="submission" date="2024-10" db="EMBL/GenBank/DDBJ databases">
        <authorList>
            <person name="Kim D."/>
        </authorList>
    </citation>
    <scope>NUCLEOTIDE SEQUENCE [LARGE SCALE GENOMIC DNA]</scope>
    <source>
        <strain evidence="1">Taebaek</strain>
    </source>
</reference>
<gene>
    <name evidence="1" type="ORF">niasHS_013704</name>
</gene>
<comment type="caution">
    <text evidence="1">The sequence shown here is derived from an EMBL/GenBank/DDBJ whole genome shotgun (WGS) entry which is preliminary data.</text>
</comment>
<dbReference type="Proteomes" id="UP001620645">
    <property type="component" value="Unassembled WGS sequence"/>
</dbReference>
<accession>A0ABD2IRQ1</accession>
<proteinExistence type="predicted"/>
<organism evidence="1 2">
    <name type="scientific">Heterodera schachtii</name>
    <name type="common">Sugarbeet cyst nematode worm</name>
    <name type="synonym">Tylenchus schachtii</name>
    <dbReference type="NCBI Taxonomy" id="97005"/>
    <lineage>
        <taxon>Eukaryota</taxon>
        <taxon>Metazoa</taxon>
        <taxon>Ecdysozoa</taxon>
        <taxon>Nematoda</taxon>
        <taxon>Chromadorea</taxon>
        <taxon>Rhabditida</taxon>
        <taxon>Tylenchina</taxon>
        <taxon>Tylenchomorpha</taxon>
        <taxon>Tylenchoidea</taxon>
        <taxon>Heteroderidae</taxon>
        <taxon>Heteroderinae</taxon>
        <taxon>Heterodera</taxon>
    </lineage>
</organism>
<protein>
    <submittedName>
        <fullName evidence="1">Uncharacterized protein</fullName>
    </submittedName>
</protein>
<evidence type="ECO:0000313" key="1">
    <source>
        <dbReference type="EMBL" id="KAL3080510.1"/>
    </source>
</evidence>
<evidence type="ECO:0000313" key="2">
    <source>
        <dbReference type="Proteomes" id="UP001620645"/>
    </source>
</evidence>
<dbReference type="AlphaFoldDB" id="A0ABD2IRQ1"/>
<keyword evidence="2" id="KW-1185">Reference proteome</keyword>